<evidence type="ECO:0000256" key="4">
    <source>
        <dbReference type="ARBA" id="ARBA00022741"/>
    </source>
</evidence>
<reference evidence="14 15" key="1">
    <citation type="submission" date="2018-06" db="EMBL/GenBank/DDBJ databases">
        <authorList>
            <consortium name="Pathogen Informatics"/>
            <person name="Doyle S."/>
        </authorList>
    </citation>
    <scope>NUCLEOTIDE SEQUENCE [LARGE SCALE GENOMIC DNA]</scope>
    <source>
        <strain evidence="14 15">NCTC8580</strain>
    </source>
</reference>
<accession>A0A380Q3J6</accession>
<evidence type="ECO:0000313" key="14">
    <source>
        <dbReference type="EMBL" id="SUP80082.1"/>
    </source>
</evidence>
<dbReference type="InterPro" id="IPR048445">
    <property type="entry name" value="DncV-like_NTFase"/>
</dbReference>
<dbReference type="GO" id="GO:0046872">
    <property type="term" value="F:metal ion binding"/>
    <property type="evidence" value="ECO:0007669"/>
    <property type="project" value="UniProtKB-KW"/>
</dbReference>
<dbReference type="GO" id="GO:0140701">
    <property type="term" value="F:3',3'-cyclic GMP-AMP synthase activity"/>
    <property type="evidence" value="ECO:0007669"/>
    <property type="project" value="InterPro"/>
</dbReference>
<dbReference type="GO" id="GO:0051607">
    <property type="term" value="P:defense response to virus"/>
    <property type="evidence" value="ECO:0007669"/>
    <property type="project" value="UniProtKB-KW"/>
</dbReference>
<evidence type="ECO:0000256" key="9">
    <source>
        <dbReference type="ARBA" id="ARBA00023134"/>
    </source>
</evidence>
<keyword evidence="1" id="KW-0808">Transferase</keyword>
<name>A0A380Q3J6_YERPU</name>
<dbReference type="InterPro" id="IPR048446">
    <property type="entry name" value="DncV_C"/>
</dbReference>
<evidence type="ECO:0000256" key="8">
    <source>
        <dbReference type="ARBA" id="ARBA00023118"/>
    </source>
</evidence>
<dbReference type="GO" id="GO:0009117">
    <property type="term" value="P:nucleotide metabolic process"/>
    <property type="evidence" value="ECO:0007669"/>
    <property type="project" value="UniProtKB-KW"/>
</dbReference>
<dbReference type="Proteomes" id="UP000255087">
    <property type="component" value="Unassembled WGS sequence"/>
</dbReference>
<dbReference type="NCBIfam" id="NF041078">
    <property type="entry name" value="cGAS"/>
    <property type="match status" value="1"/>
</dbReference>
<keyword evidence="3" id="KW-0479">Metal-binding</keyword>
<dbReference type="EMBL" id="UHJC01000001">
    <property type="protein sequence ID" value="SUP80082.1"/>
    <property type="molecule type" value="Genomic_DNA"/>
</dbReference>
<dbReference type="Pfam" id="PF21654">
    <property type="entry name" value="DncV-like_NTFase"/>
    <property type="match status" value="1"/>
</dbReference>
<proteinExistence type="predicted"/>
<keyword evidence="6" id="KW-0460">Magnesium</keyword>
<evidence type="ECO:0000256" key="7">
    <source>
        <dbReference type="ARBA" id="ARBA00023080"/>
    </source>
</evidence>
<sequence length="375" mass="43112">MRFKFKSITTLIKNYELGISSATLNLPRDLIDYFHRLDDDTKKQIKNLTPRFRSQGSYVYKTINSPIYIPEQQMDLDDGIYLPLDFFEDKPIITKDAFFVIVDEALNELSKEFNWIKKEKPTCARLIINSDKHIDIPLYAIPKVEFEKIVESRAALNKADSYSYTMDSALEYIVLDPDKVYLACRDNKHWIPSDPELVRNWFETQVKLHGVILRQTCRYLKAWRDYHWKNGGPSSIALMICASNSFNEYFQQGYGFADHGEALIAVVNKLKAQFSSNIMNPTDSDGIEEPVFPRNHSEEEIQFIQDKANEFSLILNKALYESKSKLDCLDLIRSVMGDRIPYSTDLIDTKEASSVLSTPATLQPKPIASNNMKAG</sequence>
<feature type="domain" description="Cyclic GMP-AMP synthase DncV-like nucleotidyltransferase" evidence="12">
    <location>
        <begin position="50"/>
        <end position="139"/>
    </location>
</feature>
<evidence type="ECO:0000256" key="6">
    <source>
        <dbReference type="ARBA" id="ARBA00022842"/>
    </source>
</evidence>
<dbReference type="InterPro" id="IPR047805">
    <property type="entry name" value="GAMP_synthase"/>
</dbReference>
<dbReference type="GO" id="GO:0005525">
    <property type="term" value="F:GTP binding"/>
    <property type="evidence" value="ECO:0007669"/>
    <property type="project" value="UniProtKB-KW"/>
</dbReference>
<dbReference type="AlphaFoldDB" id="A0A380Q3J6"/>
<dbReference type="GO" id="GO:0005524">
    <property type="term" value="F:ATP binding"/>
    <property type="evidence" value="ECO:0007669"/>
    <property type="project" value="UniProtKB-KW"/>
</dbReference>
<gene>
    <name evidence="14" type="ORF">NCTC8580_00122</name>
</gene>
<feature type="domain" description="Cyclic GMP-AMP synthase C-terminal" evidence="13">
    <location>
        <begin position="211"/>
        <end position="344"/>
    </location>
</feature>
<keyword evidence="8" id="KW-0051">Antiviral defense</keyword>
<evidence type="ECO:0000259" key="13">
    <source>
        <dbReference type="Pfam" id="PF21713"/>
    </source>
</evidence>
<evidence type="ECO:0000256" key="11">
    <source>
        <dbReference type="ARBA" id="ARBA00048304"/>
    </source>
</evidence>
<keyword evidence="2" id="KW-0548">Nucleotidyltransferase</keyword>
<keyword evidence="4" id="KW-0547">Nucleotide-binding</keyword>
<evidence type="ECO:0000256" key="3">
    <source>
        <dbReference type="ARBA" id="ARBA00022723"/>
    </source>
</evidence>
<protein>
    <recommendedName>
        <fullName evidence="10">Cyclic GMP-AMP synthase</fullName>
    </recommendedName>
</protein>
<keyword evidence="5" id="KW-0067">ATP-binding</keyword>
<evidence type="ECO:0000256" key="2">
    <source>
        <dbReference type="ARBA" id="ARBA00022695"/>
    </source>
</evidence>
<dbReference type="Pfam" id="PF21713">
    <property type="entry name" value="DncV_C"/>
    <property type="match status" value="1"/>
</dbReference>
<evidence type="ECO:0000313" key="15">
    <source>
        <dbReference type="Proteomes" id="UP000255087"/>
    </source>
</evidence>
<comment type="catalytic activity">
    <reaction evidence="11">
        <text>GTP + ATP = 3',3'-cGAMP + 2 diphosphate</text>
        <dbReference type="Rhea" id="RHEA:35647"/>
        <dbReference type="ChEBI" id="CHEBI:30616"/>
        <dbReference type="ChEBI" id="CHEBI:33019"/>
        <dbReference type="ChEBI" id="CHEBI:37565"/>
        <dbReference type="ChEBI" id="CHEBI:71501"/>
    </reaction>
    <physiologicalReaction direction="left-to-right" evidence="11">
        <dbReference type="Rhea" id="RHEA:35648"/>
    </physiologicalReaction>
</comment>
<evidence type="ECO:0000256" key="10">
    <source>
        <dbReference type="ARBA" id="ARBA00044145"/>
    </source>
</evidence>
<dbReference type="RefSeq" id="WP_147280405.1">
    <property type="nucleotide sequence ID" value="NZ_UHJC01000001.1"/>
</dbReference>
<evidence type="ECO:0000256" key="1">
    <source>
        <dbReference type="ARBA" id="ARBA00022679"/>
    </source>
</evidence>
<keyword evidence="9" id="KW-0342">GTP-binding</keyword>
<evidence type="ECO:0000259" key="12">
    <source>
        <dbReference type="Pfam" id="PF21654"/>
    </source>
</evidence>
<keyword evidence="7" id="KW-0546">Nucleotide metabolism</keyword>
<evidence type="ECO:0000256" key="5">
    <source>
        <dbReference type="ARBA" id="ARBA00022840"/>
    </source>
</evidence>
<organism evidence="14 15">
    <name type="scientific">Yersinia pseudotuberculosis</name>
    <dbReference type="NCBI Taxonomy" id="633"/>
    <lineage>
        <taxon>Bacteria</taxon>
        <taxon>Pseudomonadati</taxon>
        <taxon>Pseudomonadota</taxon>
        <taxon>Gammaproteobacteria</taxon>
        <taxon>Enterobacterales</taxon>
        <taxon>Yersiniaceae</taxon>
        <taxon>Yersinia</taxon>
    </lineage>
</organism>